<feature type="transmembrane region" description="Helical" evidence="1">
    <location>
        <begin position="57"/>
        <end position="75"/>
    </location>
</feature>
<evidence type="ECO:0000313" key="3">
    <source>
        <dbReference type="EMBL" id="SFU29410.1"/>
    </source>
</evidence>
<feature type="transmembrane region" description="Helical" evidence="1">
    <location>
        <begin position="257"/>
        <end position="276"/>
    </location>
</feature>
<dbReference type="PANTHER" id="PTHR38034">
    <property type="entry name" value="INNER MEMBRANE PROTEIN YPJD"/>
    <property type="match status" value="1"/>
</dbReference>
<feature type="transmembrane region" description="Helical" evidence="1">
    <location>
        <begin position="81"/>
        <end position="100"/>
    </location>
</feature>
<dbReference type="GO" id="GO:0017004">
    <property type="term" value="P:cytochrome complex assembly"/>
    <property type="evidence" value="ECO:0007669"/>
    <property type="project" value="InterPro"/>
</dbReference>
<keyword evidence="1" id="KW-1133">Transmembrane helix</keyword>
<keyword evidence="1" id="KW-0472">Membrane</keyword>
<sequence>MEGRCQRENPWPKGTLWDMILPSASPFGWLLAAAAAVAYAVPAAAGPRLGTGATRTALALAWGLHGAVLAWALVGETPPRFGFAPALSMTAWLVLTVYAVERQLFPQMQARWMLAGLGAVVVLLASVFPGQPLHGTASPWLPLHLTLGIASYGLFAAAVVHAALMARAERQIRQAADPHSGMPLLTLERLTFRFVMAGFVLLTATLLAGGLFGEQLYGRAWRWDHKVVFSLLSWVTFAILLLGRTQFGWRGRSAMRVLYGGAMLLLLAYVGSRFVLEVVLGKSA</sequence>
<dbReference type="STRING" id="343013.SAMN04489707_100168"/>
<dbReference type="GO" id="GO:0020037">
    <property type="term" value="F:heme binding"/>
    <property type="evidence" value="ECO:0007669"/>
    <property type="project" value="InterPro"/>
</dbReference>
<feature type="domain" description="Cytochrome c assembly protein" evidence="2">
    <location>
        <begin position="60"/>
        <end position="278"/>
    </location>
</feature>
<keyword evidence="4" id="KW-1185">Reference proteome</keyword>
<feature type="transmembrane region" description="Helical" evidence="1">
    <location>
        <begin position="27"/>
        <end position="45"/>
    </location>
</feature>
<organism evidence="3 4">
    <name type="scientific">Paenacidovorax caeni</name>
    <dbReference type="NCBI Taxonomy" id="343013"/>
    <lineage>
        <taxon>Bacteria</taxon>
        <taxon>Pseudomonadati</taxon>
        <taxon>Pseudomonadota</taxon>
        <taxon>Betaproteobacteria</taxon>
        <taxon>Burkholderiales</taxon>
        <taxon>Comamonadaceae</taxon>
        <taxon>Paenacidovorax</taxon>
    </lineage>
</organism>
<keyword evidence="1" id="KW-0812">Transmembrane</keyword>
<evidence type="ECO:0000313" key="4">
    <source>
        <dbReference type="Proteomes" id="UP000183656"/>
    </source>
</evidence>
<dbReference type="PANTHER" id="PTHR38034:SF1">
    <property type="entry name" value="INNER MEMBRANE PROTEIN YPJD"/>
    <property type="match status" value="1"/>
</dbReference>
<dbReference type="InterPro" id="IPR002541">
    <property type="entry name" value="Cyt_c_assembly"/>
</dbReference>
<name>A0A1I7EZQ6_9BURK</name>
<evidence type="ECO:0000259" key="2">
    <source>
        <dbReference type="Pfam" id="PF01578"/>
    </source>
</evidence>
<feature type="transmembrane region" description="Helical" evidence="1">
    <location>
        <begin position="190"/>
        <end position="212"/>
    </location>
</feature>
<protein>
    <submittedName>
        <fullName evidence="3">ABC-type uncharacterized transport system, permease component</fullName>
    </submittedName>
</protein>
<feature type="transmembrane region" description="Helical" evidence="1">
    <location>
        <begin position="112"/>
        <end position="131"/>
    </location>
</feature>
<feature type="transmembrane region" description="Helical" evidence="1">
    <location>
        <begin position="227"/>
        <end position="245"/>
    </location>
</feature>
<gene>
    <name evidence="3" type="ORF">SAMN04489707_100168</name>
</gene>
<feature type="transmembrane region" description="Helical" evidence="1">
    <location>
        <begin position="143"/>
        <end position="164"/>
    </location>
</feature>
<dbReference type="EMBL" id="FPBX01000001">
    <property type="protein sequence ID" value="SFU29410.1"/>
    <property type="molecule type" value="Genomic_DNA"/>
</dbReference>
<dbReference type="InterPro" id="IPR052372">
    <property type="entry name" value="YpjD/HemX"/>
</dbReference>
<proteinExistence type="predicted"/>
<dbReference type="AlphaFoldDB" id="A0A1I7EZQ6"/>
<reference evidence="3 4" key="1">
    <citation type="submission" date="2016-10" db="EMBL/GenBank/DDBJ databases">
        <authorList>
            <person name="de Groot N.N."/>
        </authorList>
    </citation>
    <scope>NUCLEOTIDE SEQUENCE [LARGE SCALE GENOMIC DNA]</scope>
    <source>
        <strain evidence="3 4">R-24608</strain>
    </source>
</reference>
<evidence type="ECO:0000256" key="1">
    <source>
        <dbReference type="SAM" id="Phobius"/>
    </source>
</evidence>
<accession>A0A1I7EZQ6</accession>
<dbReference type="Proteomes" id="UP000183656">
    <property type="component" value="Unassembled WGS sequence"/>
</dbReference>
<dbReference type="Pfam" id="PF01578">
    <property type="entry name" value="Cytochrom_C_asm"/>
    <property type="match status" value="1"/>
</dbReference>